<comment type="caution">
    <text evidence="1">The sequence shown here is derived from an EMBL/GenBank/DDBJ whole genome shotgun (WGS) entry which is preliminary data.</text>
</comment>
<dbReference type="Proteomes" id="UP000023152">
    <property type="component" value="Unassembled WGS sequence"/>
</dbReference>
<name>X6MHI6_RETFI</name>
<organism evidence="1 2">
    <name type="scientific">Reticulomyxa filosa</name>
    <dbReference type="NCBI Taxonomy" id="46433"/>
    <lineage>
        <taxon>Eukaryota</taxon>
        <taxon>Sar</taxon>
        <taxon>Rhizaria</taxon>
        <taxon>Retaria</taxon>
        <taxon>Foraminifera</taxon>
        <taxon>Monothalamids</taxon>
        <taxon>Reticulomyxidae</taxon>
        <taxon>Reticulomyxa</taxon>
    </lineage>
</organism>
<reference evidence="1 2" key="1">
    <citation type="journal article" date="2013" name="Curr. Biol.">
        <title>The Genome of the Foraminiferan Reticulomyxa filosa.</title>
        <authorList>
            <person name="Glockner G."/>
            <person name="Hulsmann N."/>
            <person name="Schleicher M."/>
            <person name="Noegel A.A."/>
            <person name="Eichinger L."/>
            <person name="Gallinger C."/>
            <person name="Pawlowski J."/>
            <person name="Sierra R."/>
            <person name="Euteneuer U."/>
            <person name="Pillet L."/>
            <person name="Moustafa A."/>
            <person name="Platzer M."/>
            <person name="Groth M."/>
            <person name="Szafranski K."/>
            <person name="Schliwa M."/>
        </authorList>
    </citation>
    <scope>NUCLEOTIDE SEQUENCE [LARGE SCALE GENOMIC DNA]</scope>
</reference>
<dbReference type="SUPFAM" id="SSF103657">
    <property type="entry name" value="BAR/IMD domain-like"/>
    <property type="match status" value="1"/>
</dbReference>
<proteinExistence type="predicted"/>
<protein>
    <submittedName>
        <fullName evidence="1">Uncharacterized protein</fullName>
    </submittedName>
</protein>
<feature type="non-terminal residue" evidence="1">
    <location>
        <position position="126"/>
    </location>
</feature>
<keyword evidence="2" id="KW-1185">Reference proteome</keyword>
<accession>X6MHI6</accession>
<dbReference type="AlphaFoldDB" id="X6MHI6"/>
<evidence type="ECO:0000313" key="2">
    <source>
        <dbReference type="Proteomes" id="UP000023152"/>
    </source>
</evidence>
<evidence type="ECO:0000313" key="1">
    <source>
        <dbReference type="EMBL" id="ETO12862.1"/>
    </source>
</evidence>
<sequence length="126" mass="14877">MSSKLTEHPGYDEMKTKLHANRREYELARFDHCKVLNSVINRYRYDLILSLCACFSGFETFFHVVFHQSIQIGVAQKQALEDVNDTKLKQARNKLEDKLSSNDETNHRQLYDLLEDLVQQQQQQQD</sequence>
<gene>
    <name evidence="1" type="ORF">RFI_24512</name>
</gene>
<dbReference type="InterPro" id="IPR027267">
    <property type="entry name" value="AH/BAR_dom_sf"/>
</dbReference>
<dbReference type="EMBL" id="ASPP01021014">
    <property type="protein sequence ID" value="ETO12862.1"/>
    <property type="molecule type" value="Genomic_DNA"/>
</dbReference>
<dbReference type="Gene3D" id="1.20.1270.60">
    <property type="entry name" value="Arfaptin homology (AH) domain/BAR domain"/>
    <property type="match status" value="1"/>
</dbReference>